<dbReference type="GO" id="GO:0009236">
    <property type="term" value="P:cobalamin biosynthetic process"/>
    <property type="evidence" value="ECO:0007669"/>
    <property type="project" value="UniProtKB-UniPathway"/>
</dbReference>
<keyword evidence="4" id="KW-0413">Isomerase</keyword>
<feature type="domain" description="Cobalamin biosynthesis precorrin-8X methylmutase CobH/CbiC" evidence="6">
    <location>
        <begin position="34"/>
        <end position="228"/>
    </location>
</feature>
<dbReference type="PANTHER" id="PTHR43588">
    <property type="entry name" value="COBALT-PRECORRIN-8 METHYLMUTASE"/>
    <property type="match status" value="1"/>
</dbReference>
<dbReference type="InterPro" id="IPR003722">
    <property type="entry name" value="Cbl_synth_CobH/CbiC"/>
</dbReference>
<accession>A0A6H3FCJ5</accession>
<evidence type="ECO:0000259" key="6">
    <source>
        <dbReference type="Pfam" id="PF02570"/>
    </source>
</evidence>
<evidence type="ECO:0000256" key="1">
    <source>
        <dbReference type="ARBA" id="ARBA00004953"/>
    </source>
</evidence>
<evidence type="ECO:0000313" key="7">
    <source>
        <dbReference type="EMBL" id="TBH80776.1"/>
    </source>
</evidence>
<evidence type="ECO:0000256" key="5">
    <source>
        <dbReference type="SAM" id="MobiDB-lite"/>
    </source>
</evidence>
<evidence type="ECO:0000256" key="2">
    <source>
        <dbReference type="ARBA" id="ARBA00009774"/>
    </source>
</evidence>
<gene>
    <name evidence="7" type="ORF">EB812_04115</name>
</gene>
<comment type="pathway">
    <text evidence="1">Cofactor biosynthesis; adenosylcobalamin biosynthesis.</text>
</comment>
<feature type="region of interest" description="Disordered" evidence="5">
    <location>
        <begin position="1"/>
        <end position="20"/>
    </location>
</feature>
<evidence type="ECO:0000313" key="8">
    <source>
        <dbReference type="Proteomes" id="UP000292919"/>
    </source>
</evidence>
<keyword evidence="8" id="KW-1185">Reference proteome</keyword>
<evidence type="ECO:0000256" key="3">
    <source>
        <dbReference type="ARBA" id="ARBA00022573"/>
    </source>
</evidence>
<dbReference type="Proteomes" id="UP000292919">
    <property type="component" value="Unassembled WGS sequence"/>
</dbReference>
<dbReference type="Gene3D" id="3.40.50.10230">
    <property type="entry name" value="Cobalamin biosynthesis CobH/CbiC, precorrin-8X methylmutase"/>
    <property type="match status" value="1"/>
</dbReference>
<reference evidence="7 8" key="1">
    <citation type="submission" date="2018-12" db="EMBL/GenBank/DDBJ databases">
        <title>First genome draft of Desulfovibrio legallis sp. nov.</title>
        <authorList>
            <person name="Ben Dhia O."/>
            <person name="Najjari A."/>
            <person name="Ferjani R."/>
            <person name="Fhoula I."/>
            <person name="Fardeau M.-L."/>
            <person name="Boudabbous A."/>
            <person name="Ouzari H.I."/>
        </authorList>
    </citation>
    <scope>NUCLEOTIDE SEQUENCE [LARGE SCALE GENOMIC DNA]</scope>
    <source>
        <strain evidence="7 8">H1T</strain>
    </source>
</reference>
<dbReference type="EMBL" id="SIXC01000004">
    <property type="protein sequence ID" value="TBH80776.1"/>
    <property type="molecule type" value="Genomic_DNA"/>
</dbReference>
<organism evidence="7 8">
    <name type="scientific">Desulfovibrio legallii</name>
    <dbReference type="NCBI Taxonomy" id="571438"/>
    <lineage>
        <taxon>Bacteria</taxon>
        <taxon>Pseudomonadati</taxon>
        <taxon>Thermodesulfobacteriota</taxon>
        <taxon>Desulfovibrionia</taxon>
        <taxon>Desulfovibrionales</taxon>
        <taxon>Desulfovibrionaceae</taxon>
        <taxon>Desulfovibrio</taxon>
    </lineage>
</organism>
<dbReference type="GO" id="GO:0016993">
    <property type="term" value="F:precorrin-8X methylmutase activity"/>
    <property type="evidence" value="ECO:0007669"/>
    <property type="project" value="InterPro"/>
</dbReference>
<comment type="similarity">
    <text evidence="2">Belongs to the CobH/CbiC family.</text>
</comment>
<dbReference type="InterPro" id="IPR036588">
    <property type="entry name" value="CobH/CbiC_sf"/>
</dbReference>
<protein>
    <submittedName>
        <fullName evidence="7">Precorrin-8X methylmutase</fullName>
    </submittedName>
</protein>
<name>A0A6H3FCJ5_9BACT</name>
<dbReference type="Pfam" id="PF02570">
    <property type="entry name" value="CbiC"/>
    <property type="match status" value="1"/>
</dbReference>
<comment type="caution">
    <text evidence="7">The sequence shown here is derived from an EMBL/GenBank/DDBJ whole genome shotgun (WGS) entry which is preliminary data.</text>
</comment>
<dbReference type="AlphaFoldDB" id="A0A6H3FCJ5"/>
<dbReference type="UniPathway" id="UPA00148"/>
<dbReference type="SUPFAM" id="SSF63965">
    <property type="entry name" value="Precorrin-8X methylmutase CbiC/CobH"/>
    <property type="match status" value="1"/>
</dbReference>
<feature type="compositionally biased region" description="Pro residues" evidence="5">
    <location>
        <begin position="1"/>
        <end position="17"/>
    </location>
</feature>
<dbReference type="PANTHER" id="PTHR43588:SF1">
    <property type="entry name" value="COBALT-PRECORRIN-8 METHYLMUTASE"/>
    <property type="match status" value="1"/>
</dbReference>
<keyword evidence="3" id="KW-0169">Cobalamin biosynthesis</keyword>
<sequence>MPPIAPAPSHGPAPAPTAAPSAIVLDPAHTPATIEARSFAVIDAEIPEPRPFSGPLWQVARRCVHTLGDTEIVPDLRLSAQGLRNGLDALLRGCTVFTDTRMAAAGLPLRRLTPLGVSVTPIMSLPGLDQLAKTRDTTRTRAGLELLAPRMGGQIVAIGNAPTALLGLLDALAAGAPVPALIIGMPVGFVNAAQSKALLHQSPWPHFTLLGRKGGSALAATCVNALAELALAERKT</sequence>
<proteinExistence type="inferred from homology"/>
<evidence type="ECO:0000256" key="4">
    <source>
        <dbReference type="ARBA" id="ARBA00023235"/>
    </source>
</evidence>
<dbReference type="RefSeq" id="WP_130957854.1">
    <property type="nucleotide sequence ID" value="NZ_JBHSHA010000019.1"/>
</dbReference>